<evidence type="ECO:0000313" key="2">
    <source>
        <dbReference type="Proteomes" id="UP001177260"/>
    </source>
</evidence>
<dbReference type="Proteomes" id="UP001177260">
    <property type="component" value="Unassembled WGS sequence"/>
</dbReference>
<protein>
    <submittedName>
        <fullName evidence="1">rRNA-processing protein efg1</fullName>
    </submittedName>
</protein>
<comment type="caution">
    <text evidence="1">The sequence shown here is derived from an EMBL/GenBank/DDBJ whole genome shotgun (WGS) entry which is preliminary data.</text>
</comment>
<dbReference type="EMBL" id="JAOPJF010000012">
    <property type="protein sequence ID" value="KAK1147465.1"/>
    <property type="molecule type" value="Genomic_DNA"/>
</dbReference>
<name>A0ACC3BAC8_9EURO</name>
<organism evidence="1 2">
    <name type="scientific">Aspergillus melleus</name>
    <dbReference type="NCBI Taxonomy" id="138277"/>
    <lineage>
        <taxon>Eukaryota</taxon>
        <taxon>Fungi</taxon>
        <taxon>Dikarya</taxon>
        <taxon>Ascomycota</taxon>
        <taxon>Pezizomycotina</taxon>
        <taxon>Eurotiomycetes</taxon>
        <taxon>Eurotiomycetidae</taxon>
        <taxon>Eurotiales</taxon>
        <taxon>Aspergillaceae</taxon>
        <taxon>Aspergillus</taxon>
        <taxon>Aspergillus subgen. Circumdati</taxon>
    </lineage>
</organism>
<evidence type="ECO:0000313" key="1">
    <source>
        <dbReference type="EMBL" id="KAK1147465.1"/>
    </source>
</evidence>
<reference evidence="1 2" key="1">
    <citation type="journal article" date="2023" name="ACS Omega">
        <title>Identification of the Neoaspergillic Acid Biosynthesis Gene Cluster by Establishing an In Vitro CRISPR-Ribonucleoprotein Genetic System in Aspergillus melleus.</title>
        <authorList>
            <person name="Yuan B."/>
            <person name="Grau M.F."/>
            <person name="Murata R.M."/>
            <person name="Torok T."/>
            <person name="Venkateswaran K."/>
            <person name="Stajich J.E."/>
            <person name="Wang C.C.C."/>
        </authorList>
    </citation>
    <scope>NUCLEOTIDE SEQUENCE [LARGE SCALE GENOMIC DNA]</scope>
    <source>
        <strain evidence="1 2">IMV 1140</strain>
    </source>
</reference>
<sequence>MPRDYSRSASPVSHPTRDRNYRDRSDARPKRKDRDGSDDAAPARKKIQMPRKETNYPSVNELKKRIRDVKRLLNKVDLPADARIVQERALAGYEKDLEDENNRRDRSKMIKKYHFVRFLDRKTATKDVNRLLRREKSLSESSDPATSKKTKLAQKIHIARVNLNYTIYYPLTEKYVALYAKVKKEKEPASAGNSSKDDAAEDSADDAGFKAIHASVADKPALWHTVEKCMKDGTLDLLRDGKLLSASSSREEGSGQQQQQQQKSSSSSRQSEKNKSTAKSNNNKKTDSKKEKTTKTSSRGAANKKNERASSKVVVHENNDDDDDASDGGFFEM</sequence>
<gene>
    <name evidence="1" type="primary">efg1</name>
    <name evidence="1" type="ORF">N8T08_001547</name>
</gene>
<accession>A0ACC3BAC8</accession>
<proteinExistence type="predicted"/>
<keyword evidence="2" id="KW-1185">Reference proteome</keyword>